<feature type="domain" description="Sulfotransferase" evidence="4">
    <location>
        <begin position="14"/>
        <end position="155"/>
    </location>
</feature>
<keyword evidence="6" id="KW-1185">Reference proteome</keyword>
<dbReference type="EC" id="2.8.2.-" evidence="3"/>
<keyword evidence="2 3" id="KW-0808">Transferase</keyword>
<evidence type="ECO:0000256" key="2">
    <source>
        <dbReference type="ARBA" id="ARBA00022679"/>
    </source>
</evidence>
<dbReference type="InterPro" id="IPR000863">
    <property type="entry name" value="Sulfotransferase_dom"/>
</dbReference>
<evidence type="ECO:0000256" key="3">
    <source>
        <dbReference type="RuleBase" id="RU361155"/>
    </source>
</evidence>
<evidence type="ECO:0000313" key="6">
    <source>
        <dbReference type="Proteomes" id="UP000077755"/>
    </source>
</evidence>
<evidence type="ECO:0000259" key="4">
    <source>
        <dbReference type="Pfam" id="PF00685"/>
    </source>
</evidence>
<organism evidence="5 6">
    <name type="scientific">Daucus carota subsp. sativus</name>
    <name type="common">Carrot</name>
    <dbReference type="NCBI Taxonomy" id="79200"/>
    <lineage>
        <taxon>Eukaryota</taxon>
        <taxon>Viridiplantae</taxon>
        <taxon>Streptophyta</taxon>
        <taxon>Embryophyta</taxon>
        <taxon>Tracheophyta</taxon>
        <taxon>Spermatophyta</taxon>
        <taxon>Magnoliopsida</taxon>
        <taxon>eudicotyledons</taxon>
        <taxon>Gunneridae</taxon>
        <taxon>Pentapetalae</taxon>
        <taxon>asterids</taxon>
        <taxon>campanulids</taxon>
        <taxon>Apiales</taxon>
        <taxon>Apiaceae</taxon>
        <taxon>Apioideae</taxon>
        <taxon>Scandiceae</taxon>
        <taxon>Daucinae</taxon>
        <taxon>Daucus</taxon>
        <taxon>Daucus sect. Daucus</taxon>
    </lineage>
</organism>
<dbReference type="PANTHER" id="PTHR11783">
    <property type="entry name" value="SULFOTRANSFERASE SULT"/>
    <property type="match status" value="1"/>
</dbReference>
<protein>
    <recommendedName>
        <fullName evidence="3">Sulfotransferase</fullName>
        <ecNumber evidence="3">2.8.2.-</ecNumber>
    </recommendedName>
</protein>
<reference evidence="5" key="2">
    <citation type="submission" date="2022-03" db="EMBL/GenBank/DDBJ databases">
        <title>Draft title - Genomic analysis of global carrot germplasm unveils the trajectory of domestication and the origin of high carotenoid orange carrot.</title>
        <authorList>
            <person name="Iorizzo M."/>
            <person name="Ellison S."/>
            <person name="Senalik D."/>
            <person name="Macko-Podgorni A."/>
            <person name="Grzebelus D."/>
            <person name="Bostan H."/>
            <person name="Rolling W."/>
            <person name="Curaba J."/>
            <person name="Simon P."/>
        </authorList>
    </citation>
    <scope>NUCLEOTIDE SEQUENCE</scope>
    <source>
        <tissue evidence="5">Leaf</tissue>
    </source>
</reference>
<accession>A0AAF1B298</accession>
<dbReference type="Gene3D" id="3.40.50.300">
    <property type="entry name" value="P-loop containing nucleotide triphosphate hydrolases"/>
    <property type="match status" value="1"/>
</dbReference>
<dbReference type="SUPFAM" id="SSF52540">
    <property type="entry name" value="P-loop containing nucleoside triphosphate hydrolases"/>
    <property type="match status" value="1"/>
</dbReference>
<evidence type="ECO:0000313" key="5">
    <source>
        <dbReference type="EMBL" id="WOH03455.1"/>
    </source>
</evidence>
<dbReference type="InterPro" id="IPR027417">
    <property type="entry name" value="P-loop_NTPase"/>
</dbReference>
<reference evidence="5" key="1">
    <citation type="journal article" date="2016" name="Nat. Genet.">
        <title>A high-quality carrot genome assembly provides new insights into carotenoid accumulation and asterid genome evolution.</title>
        <authorList>
            <person name="Iorizzo M."/>
            <person name="Ellison S."/>
            <person name="Senalik D."/>
            <person name="Zeng P."/>
            <person name="Satapoomin P."/>
            <person name="Huang J."/>
            <person name="Bowman M."/>
            <person name="Iovene M."/>
            <person name="Sanseverino W."/>
            <person name="Cavagnaro P."/>
            <person name="Yildiz M."/>
            <person name="Macko-Podgorni A."/>
            <person name="Moranska E."/>
            <person name="Grzebelus E."/>
            <person name="Grzebelus D."/>
            <person name="Ashrafi H."/>
            <person name="Zheng Z."/>
            <person name="Cheng S."/>
            <person name="Spooner D."/>
            <person name="Van Deynze A."/>
            <person name="Simon P."/>
        </authorList>
    </citation>
    <scope>NUCLEOTIDE SEQUENCE</scope>
    <source>
        <tissue evidence="5">Leaf</tissue>
    </source>
</reference>
<sequence length="163" mass="18915">MNKLRPKNLLPLSLHEAFRLFCEGGSHYGPYWDHVLGYWKASLEFPDNVTFMKYEDMKKEPLFSLKKLAAFLGKPFSEKEEKQGVVQEILQLCSFDNLSNLEVNKTGILRYSSQIFVNNSYFFRKGEVGDWQNYLTDEMVKHLDSITKHKLKGSGLTFGSPDY</sequence>
<comment type="similarity">
    <text evidence="1 3">Belongs to the sulfotransferase 1 family.</text>
</comment>
<evidence type="ECO:0000256" key="1">
    <source>
        <dbReference type="ARBA" id="ARBA00005771"/>
    </source>
</evidence>
<dbReference type="GO" id="GO:0008146">
    <property type="term" value="F:sulfotransferase activity"/>
    <property type="evidence" value="ECO:0007669"/>
    <property type="project" value="InterPro"/>
</dbReference>
<dbReference type="Pfam" id="PF00685">
    <property type="entry name" value="Sulfotransfer_1"/>
    <property type="match status" value="1"/>
</dbReference>
<dbReference type="Proteomes" id="UP000077755">
    <property type="component" value="Chromosome 6"/>
</dbReference>
<gene>
    <name evidence="5" type="ORF">DCAR_0622853</name>
</gene>
<dbReference type="AlphaFoldDB" id="A0AAF1B298"/>
<proteinExistence type="inferred from homology"/>
<dbReference type="EMBL" id="CP093348">
    <property type="protein sequence ID" value="WOH03455.1"/>
    <property type="molecule type" value="Genomic_DNA"/>
</dbReference>
<name>A0AAF1B298_DAUCS</name>